<keyword evidence="3" id="KW-1185">Reference proteome</keyword>
<dbReference type="SUPFAM" id="SSF52540">
    <property type="entry name" value="P-loop containing nucleoside triphosphate hydrolases"/>
    <property type="match status" value="1"/>
</dbReference>
<accession>A0ABW3SV19</accession>
<dbReference type="RefSeq" id="WP_377532862.1">
    <property type="nucleotide sequence ID" value="NZ_JBHTLD010000377.1"/>
</dbReference>
<dbReference type="EMBL" id="JBHTLD010000377">
    <property type="protein sequence ID" value="MFD1188769.1"/>
    <property type="molecule type" value="Genomic_DNA"/>
</dbReference>
<dbReference type="PANTHER" id="PTHR34301:SF8">
    <property type="entry name" value="ATPASE DOMAIN-CONTAINING PROTEIN"/>
    <property type="match status" value="1"/>
</dbReference>
<evidence type="ECO:0000313" key="2">
    <source>
        <dbReference type="EMBL" id="MFD1188769.1"/>
    </source>
</evidence>
<dbReference type="InterPro" id="IPR049052">
    <property type="entry name" value="nSTAND1"/>
</dbReference>
<dbReference type="InterPro" id="IPR027417">
    <property type="entry name" value="P-loop_NTPase"/>
</dbReference>
<dbReference type="Gene3D" id="3.40.50.300">
    <property type="entry name" value="P-loop containing nucleotide triphosphate hydrolases"/>
    <property type="match status" value="1"/>
</dbReference>
<dbReference type="PANTHER" id="PTHR34301">
    <property type="entry name" value="DNA-BINDING PROTEIN-RELATED"/>
    <property type="match status" value="1"/>
</dbReference>
<protein>
    <recommendedName>
        <fullName evidence="1">Novel STAND NTPase 1 domain-containing protein</fullName>
    </recommendedName>
</protein>
<reference evidence="3" key="1">
    <citation type="journal article" date="2019" name="Int. J. Syst. Evol. Microbiol.">
        <title>The Global Catalogue of Microorganisms (GCM) 10K type strain sequencing project: providing services to taxonomists for standard genome sequencing and annotation.</title>
        <authorList>
            <consortium name="The Broad Institute Genomics Platform"/>
            <consortium name="The Broad Institute Genome Sequencing Center for Infectious Disease"/>
            <person name="Wu L."/>
            <person name="Ma J."/>
        </authorList>
    </citation>
    <scope>NUCLEOTIDE SEQUENCE [LARGE SCALE GENOMIC DNA]</scope>
    <source>
        <strain evidence="3">JCM 31319</strain>
    </source>
</reference>
<name>A0ABW3SV19_9BACT</name>
<evidence type="ECO:0000259" key="1">
    <source>
        <dbReference type="Pfam" id="PF20703"/>
    </source>
</evidence>
<sequence length="441" mass="50011">FTLLCCYKEEKMINPEIGFTSDVIKNPDRFVGRTDLIRNCIRALNAPLGLIGIYGKRGVGKSSLARQIQQIAVGNLVTIKNSGLDHEAPKSMRKYITVYYQCDSMISNVEDLIRRLLNDQNEEDGLLRLVPNDGKEIVEFQRSDEINGGVDLKVLSWGAKGVDTSKYAKVVENDNIQTFRNFLSAIVTHQVKKKMKREGLLIIIDEFDVVKDKVGMGSLIKSLSSDEVKFAVCGIGDDLFELVEDHGSVERLLEEGTLHVTPMPVNESEEIIKKAERLFKGDMNFVSDVITEIAELSQGYPYLVQLIGKESVNKANQLNSNLIDRHIFNQVKKEIASGKAFPTLERQYLRAVGDSEDRKNLLYILANQEEDKTMFDTEVGKLVLKKARRDAESFEVKHIDQLLPRLIDPKFGPALRKVPDMKGYYEFVNPVFRVYCQLREL</sequence>
<proteinExistence type="predicted"/>
<dbReference type="Pfam" id="PF20703">
    <property type="entry name" value="nSTAND1"/>
    <property type="match status" value="1"/>
</dbReference>
<evidence type="ECO:0000313" key="3">
    <source>
        <dbReference type="Proteomes" id="UP001597094"/>
    </source>
</evidence>
<comment type="caution">
    <text evidence="2">The sequence shown here is derived from an EMBL/GenBank/DDBJ whole genome shotgun (WGS) entry which is preliminary data.</text>
</comment>
<gene>
    <name evidence="2" type="ORF">ACFQ2O_21350</name>
</gene>
<dbReference type="Proteomes" id="UP001597094">
    <property type="component" value="Unassembled WGS sequence"/>
</dbReference>
<feature type="non-terminal residue" evidence="2">
    <location>
        <position position="1"/>
    </location>
</feature>
<organism evidence="2 3">
    <name type="scientific">Pontibacter rugosus</name>
    <dbReference type="NCBI Taxonomy" id="1745966"/>
    <lineage>
        <taxon>Bacteria</taxon>
        <taxon>Pseudomonadati</taxon>
        <taxon>Bacteroidota</taxon>
        <taxon>Cytophagia</taxon>
        <taxon>Cytophagales</taxon>
        <taxon>Hymenobacteraceae</taxon>
        <taxon>Pontibacter</taxon>
    </lineage>
</organism>
<feature type="domain" description="Novel STAND NTPase 1" evidence="1">
    <location>
        <begin position="26"/>
        <end position="279"/>
    </location>
</feature>